<evidence type="ECO:0000313" key="4">
    <source>
        <dbReference type="Proteomes" id="UP001303046"/>
    </source>
</evidence>
<name>A0ABR1C4J7_NECAM</name>
<dbReference type="Proteomes" id="UP001303046">
    <property type="component" value="Unassembled WGS sequence"/>
</dbReference>
<gene>
    <name evidence="3" type="primary">Necator_chrII.g4619</name>
    <name evidence="3" type="ORF">RB195_016827</name>
</gene>
<dbReference type="InterPro" id="IPR004263">
    <property type="entry name" value="Exostosin"/>
</dbReference>
<dbReference type="Pfam" id="PF03016">
    <property type="entry name" value="Exostosin_GT47"/>
    <property type="match status" value="1"/>
</dbReference>
<dbReference type="PANTHER" id="PTHR11062">
    <property type="entry name" value="EXOSTOSIN HEPARAN SULFATE GLYCOSYLTRANSFERASE -RELATED"/>
    <property type="match status" value="1"/>
</dbReference>
<dbReference type="InterPro" id="IPR029044">
    <property type="entry name" value="Nucleotide-diphossugar_trans"/>
</dbReference>
<feature type="domain" description="Exostosin GT47" evidence="2">
    <location>
        <begin position="108"/>
        <end position="390"/>
    </location>
</feature>
<reference evidence="3 4" key="1">
    <citation type="submission" date="2023-08" db="EMBL/GenBank/DDBJ databases">
        <title>A Necator americanus chromosomal reference genome.</title>
        <authorList>
            <person name="Ilik V."/>
            <person name="Petrzelkova K.J."/>
            <person name="Pardy F."/>
            <person name="Fuh T."/>
            <person name="Niatou-Singa F.S."/>
            <person name="Gouil Q."/>
            <person name="Baker L."/>
            <person name="Ritchie M.E."/>
            <person name="Jex A.R."/>
            <person name="Gazzola D."/>
            <person name="Li H."/>
            <person name="Toshio Fujiwara R."/>
            <person name="Zhan B."/>
            <person name="Aroian R.V."/>
            <person name="Pafco B."/>
            <person name="Schwarz E.M."/>
        </authorList>
    </citation>
    <scope>NUCLEOTIDE SEQUENCE [LARGE SCALE GENOMIC DNA]</scope>
    <source>
        <strain evidence="3 4">Aroian</strain>
        <tissue evidence="3">Whole animal</tissue>
    </source>
</reference>
<sequence length="683" mass="78843">MDRAGSRTSNRLRYIRTDPTTPHTRRSWRVSCLCTCSRGPRLSVALTLLCWTDAMKTPARDFYEETVAFEEHSVYVDEDETEYESNPIAENGPSECAMYSCFDYDKCRSGLKVFVYPDVEDLVPSEAYRKILTAIRESRYFVSDPKEACLYVVSVDTIDRDKISENYVRDVDRYISNLPAEVWNDGVNHIIFNLYHGTYPDYSDHNLGFATKKAMIARASPSSQNYRFDFDISFPLFHKEHPLRNSPELDISLRTKDQYIVSFKGKRYVYGIGSETRDSLHHLHNGETVAMVTTCRHNNDWQAHQDARCESDNEAYDKWDYESMMANSTFCLTPRGRRLGSFRFLESLRLGCIPVVLSDDWVLPFDEVIDWSAAAVVIPEDNVLLVPDILYTFTAEKIFSMKQRAFFLYYRYFSSVEKITISALQIVWERIRIAEALERTRWNHLHPMDILMATNGLNVVIKASEKASSRLQKVVFNIAKLQDLRKIVILWPRLRGVPPVGADFGTKIPLEFVEVTNKTIDVTSVRMACGQGFVMFVDERLNPPLAEMNTLLEYSKRNPSRLIGVHGLEFDWQKGQISIGRVYNGLYFSLVVFHSWYLGENVSPIPSVLWNECLSAVVNVVVTERSMLPPMVVGERGQETWLKPDIDISCYRRLAARWLSDLPLLYSDLRELEDLKNLRKEEV</sequence>
<evidence type="ECO:0000256" key="1">
    <source>
        <dbReference type="ARBA" id="ARBA00010271"/>
    </source>
</evidence>
<evidence type="ECO:0000313" key="3">
    <source>
        <dbReference type="EMBL" id="KAK6732689.1"/>
    </source>
</evidence>
<comment type="caution">
    <text evidence="3">The sequence shown here is derived from an EMBL/GenBank/DDBJ whole genome shotgun (WGS) entry which is preliminary data.</text>
</comment>
<protein>
    <recommendedName>
        <fullName evidence="2">Exostosin GT47 domain-containing protein</fullName>
    </recommendedName>
</protein>
<dbReference type="Gene3D" id="3.90.550.10">
    <property type="entry name" value="Spore Coat Polysaccharide Biosynthesis Protein SpsA, Chain A"/>
    <property type="match status" value="1"/>
</dbReference>
<evidence type="ECO:0000259" key="2">
    <source>
        <dbReference type="Pfam" id="PF03016"/>
    </source>
</evidence>
<comment type="similarity">
    <text evidence="1">Belongs to the glycosyltransferase 47 family.</text>
</comment>
<dbReference type="InterPro" id="IPR040911">
    <property type="entry name" value="Exostosin_GT47"/>
</dbReference>
<keyword evidence="4" id="KW-1185">Reference proteome</keyword>
<dbReference type="EMBL" id="JAVFWL010000002">
    <property type="protein sequence ID" value="KAK6732689.1"/>
    <property type="molecule type" value="Genomic_DNA"/>
</dbReference>
<accession>A0ABR1C4J7</accession>
<organism evidence="3 4">
    <name type="scientific">Necator americanus</name>
    <name type="common">Human hookworm</name>
    <dbReference type="NCBI Taxonomy" id="51031"/>
    <lineage>
        <taxon>Eukaryota</taxon>
        <taxon>Metazoa</taxon>
        <taxon>Ecdysozoa</taxon>
        <taxon>Nematoda</taxon>
        <taxon>Chromadorea</taxon>
        <taxon>Rhabditida</taxon>
        <taxon>Rhabditina</taxon>
        <taxon>Rhabditomorpha</taxon>
        <taxon>Strongyloidea</taxon>
        <taxon>Ancylostomatidae</taxon>
        <taxon>Bunostominae</taxon>
        <taxon>Necator</taxon>
    </lineage>
</organism>
<proteinExistence type="inferred from homology"/>
<dbReference type="PANTHER" id="PTHR11062:SF129">
    <property type="entry name" value="EXOSTOSIN-1"/>
    <property type="match status" value="1"/>
</dbReference>